<keyword evidence="1" id="KW-0812">Transmembrane</keyword>
<gene>
    <name evidence="2" type="ORF">A7979_07225</name>
</gene>
<dbReference type="AlphaFoldDB" id="A0A1Y1RNA6"/>
<feature type="transmembrane region" description="Helical" evidence="1">
    <location>
        <begin position="12"/>
        <end position="45"/>
    </location>
</feature>
<proteinExistence type="predicted"/>
<comment type="caution">
    <text evidence="2">The sequence shown here is derived from an EMBL/GenBank/DDBJ whole genome shotgun (WGS) entry which is preliminary data.</text>
</comment>
<protein>
    <submittedName>
        <fullName evidence="2">Uncharacterized protein</fullName>
    </submittedName>
</protein>
<evidence type="ECO:0000313" key="3">
    <source>
        <dbReference type="Proteomes" id="UP000192359"/>
    </source>
</evidence>
<accession>A0A1Y1RNA6</accession>
<keyword evidence="1" id="KW-0472">Membrane</keyword>
<organism evidence="2 3">
    <name type="scientific">Rothia nasimurium</name>
    <dbReference type="NCBI Taxonomy" id="85336"/>
    <lineage>
        <taxon>Bacteria</taxon>
        <taxon>Bacillati</taxon>
        <taxon>Actinomycetota</taxon>
        <taxon>Actinomycetes</taxon>
        <taxon>Micrococcales</taxon>
        <taxon>Micrococcaceae</taxon>
        <taxon>Rothia</taxon>
    </lineage>
</organism>
<dbReference type="RefSeq" id="WP_083093452.1">
    <property type="nucleotide sequence ID" value="NZ_LXWF01000043.1"/>
</dbReference>
<keyword evidence="3" id="KW-1185">Reference proteome</keyword>
<evidence type="ECO:0000256" key="1">
    <source>
        <dbReference type="SAM" id="Phobius"/>
    </source>
</evidence>
<dbReference type="EMBL" id="LXWF01000043">
    <property type="protein sequence ID" value="ORC15516.1"/>
    <property type="molecule type" value="Genomic_DNA"/>
</dbReference>
<reference evidence="2 3" key="1">
    <citation type="submission" date="2016-05" db="EMBL/GenBank/DDBJ databases">
        <title>Draft genome sequence of a porcine commensal Rothia nasimurium.</title>
        <authorList>
            <person name="Gaiser R.A."/>
            <person name="Van Baarlen P."/>
            <person name="Wells J.M."/>
        </authorList>
    </citation>
    <scope>NUCLEOTIDE SEQUENCE [LARGE SCALE GENOMIC DNA]</scope>
    <source>
        <strain evidence="2 3">PT-32</strain>
    </source>
</reference>
<sequence length="66" mass="7001">MRYKKPFQQILTAALASLLIGLLAGSLTGLWIVGVGSFIVTLLIALSPESFGLGHTRPGPLDDDYS</sequence>
<keyword evidence="1" id="KW-1133">Transmembrane helix</keyword>
<name>A0A1Y1RNA6_9MICC</name>
<evidence type="ECO:0000313" key="2">
    <source>
        <dbReference type="EMBL" id="ORC15516.1"/>
    </source>
</evidence>
<dbReference type="Proteomes" id="UP000192359">
    <property type="component" value="Unassembled WGS sequence"/>
</dbReference>